<dbReference type="GO" id="GO:0003700">
    <property type="term" value="F:DNA-binding transcription factor activity"/>
    <property type="evidence" value="ECO:0007669"/>
    <property type="project" value="InterPro"/>
</dbReference>
<dbReference type="InterPro" id="IPR005172">
    <property type="entry name" value="CRC"/>
</dbReference>
<dbReference type="InterPro" id="IPR044522">
    <property type="entry name" value="TSO1-like"/>
</dbReference>
<reference evidence="6 7" key="1">
    <citation type="journal article" date="2014" name="PLoS ONE">
        <title>Global Analysis of Gene Expression Profiles in Physic Nut (Jatropha curcas L.) Seedlings Exposed to Salt Stress.</title>
        <authorList>
            <person name="Zhang L."/>
            <person name="Zhang C."/>
            <person name="Wu P."/>
            <person name="Chen Y."/>
            <person name="Li M."/>
            <person name="Jiang H."/>
            <person name="Wu G."/>
        </authorList>
    </citation>
    <scope>NUCLEOTIDE SEQUENCE [LARGE SCALE GENOMIC DNA]</scope>
    <source>
        <strain evidence="7">cv. GZQX0401</strain>
        <tissue evidence="6">Young leaves</tissue>
    </source>
</reference>
<name>A0A067KXY6_JATCU</name>
<proteinExistence type="inferred from homology"/>
<feature type="compositionally biased region" description="Polar residues" evidence="4">
    <location>
        <begin position="754"/>
        <end position="766"/>
    </location>
</feature>
<gene>
    <name evidence="6" type="ORF">JCGZ_06186</name>
</gene>
<dbReference type="PANTHER" id="PTHR46159:SF18">
    <property type="entry name" value="CRC DOMAIN-CONTAINING PROTEIN"/>
    <property type="match status" value="1"/>
</dbReference>
<dbReference type="PANTHER" id="PTHR46159">
    <property type="entry name" value="PROTEIN TESMIN/TSO1-LIKE CXC 2"/>
    <property type="match status" value="1"/>
</dbReference>
<feature type="region of interest" description="Disordered" evidence="4">
    <location>
        <begin position="190"/>
        <end position="217"/>
    </location>
</feature>
<comment type="similarity">
    <text evidence="2">Belongs to the lin-54 family.</text>
</comment>
<dbReference type="SMART" id="SM01114">
    <property type="entry name" value="CXC"/>
    <property type="match status" value="1"/>
</dbReference>
<dbReference type="Proteomes" id="UP000027138">
    <property type="component" value="Unassembled WGS sequence"/>
</dbReference>
<evidence type="ECO:0000256" key="1">
    <source>
        <dbReference type="ARBA" id="ARBA00004123"/>
    </source>
</evidence>
<evidence type="ECO:0000256" key="3">
    <source>
        <dbReference type="ARBA" id="ARBA00023242"/>
    </source>
</evidence>
<dbReference type="AlphaFoldDB" id="A0A067KXY6"/>
<feature type="compositionally biased region" description="Polar residues" evidence="4">
    <location>
        <begin position="700"/>
        <end position="712"/>
    </location>
</feature>
<evidence type="ECO:0000259" key="5">
    <source>
        <dbReference type="PROSITE" id="PS51634"/>
    </source>
</evidence>
<evidence type="ECO:0000313" key="6">
    <source>
        <dbReference type="EMBL" id="KDP37130.1"/>
    </source>
</evidence>
<dbReference type="OrthoDB" id="6283463at2759"/>
<feature type="region of interest" description="Disordered" evidence="4">
    <location>
        <begin position="699"/>
        <end position="766"/>
    </location>
</feature>
<keyword evidence="3" id="KW-0539">Nucleus</keyword>
<protein>
    <recommendedName>
        <fullName evidence="5">CRC domain-containing protein</fullName>
    </recommendedName>
</protein>
<feature type="compositionally biased region" description="Polar residues" evidence="4">
    <location>
        <begin position="190"/>
        <end position="201"/>
    </location>
</feature>
<evidence type="ECO:0000313" key="7">
    <source>
        <dbReference type="Proteomes" id="UP000027138"/>
    </source>
</evidence>
<comment type="subcellular location">
    <subcellularLocation>
        <location evidence="1">Nucleus</location>
    </subcellularLocation>
</comment>
<dbReference type="GO" id="GO:0005634">
    <property type="term" value="C:nucleus"/>
    <property type="evidence" value="ECO:0007669"/>
    <property type="project" value="UniProtKB-SubCell"/>
</dbReference>
<feature type="domain" description="CRC" evidence="5">
    <location>
        <begin position="416"/>
        <end position="538"/>
    </location>
</feature>
<organism evidence="6 7">
    <name type="scientific">Jatropha curcas</name>
    <name type="common">Barbados nut</name>
    <dbReference type="NCBI Taxonomy" id="180498"/>
    <lineage>
        <taxon>Eukaryota</taxon>
        <taxon>Viridiplantae</taxon>
        <taxon>Streptophyta</taxon>
        <taxon>Embryophyta</taxon>
        <taxon>Tracheophyta</taxon>
        <taxon>Spermatophyta</taxon>
        <taxon>Magnoliopsida</taxon>
        <taxon>eudicotyledons</taxon>
        <taxon>Gunneridae</taxon>
        <taxon>Pentapetalae</taxon>
        <taxon>rosids</taxon>
        <taxon>fabids</taxon>
        <taxon>Malpighiales</taxon>
        <taxon>Euphorbiaceae</taxon>
        <taxon>Crotonoideae</taxon>
        <taxon>Jatropheae</taxon>
        <taxon>Jatropha</taxon>
    </lineage>
</organism>
<dbReference type="STRING" id="180498.A0A067KXY6"/>
<dbReference type="Pfam" id="PF03638">
    <property type="entry name" value="TCR"/>
    <property type="match status" value="1"/>
</dbReference>
<dbReference type="PROSITE" id="PS51634">
    <property type="entry name" value="CRC"/>
    <property type="match status" value="1"/>
</dbReference>
<keyword evidence="7" id="KW-1185">Reference proteome</keyword>
<evidence type="ECO:0000256" key="2">
    <source>
        <dbReference type="ARBA" id="ARBA00007267"/>
    </source>
</evidence>
<evidence type="ECO:0000256" key="4">
    <source>
        <dbReference type="SAM" id="MobiDB-lite"/>
    </source>
</evidence>
<sequence length="766" mass="84099">MDSPKENRIPPASSSSPTVQESALFNYLTNLSPIKSVKGARYVQRFSQTNFSIPQPVFTSPRVDLADSDVYVHGDDTHLKSQLIHCYQKEDQLVSPSEYLADPAEMEENTNSTSLQAQPHNDRPKILETGFTSHEDTTIKNDDHDNSNMFLVPFSGAQHHEQFAVQAADGQDSKDSGNYLSFHQPLQSVQAYKNSAESSRSVPRGSSKEADQHQRGIRRHLQFGVTIPCKHTDNDAHDNANLSLPEHVPNFESLVPHQIEPSGIFGSWLAGSHAQAITFLSSFCPSQSLRSAQNCVNHDMSAACTPSVLGLPSSSFTISGSVGSDSKTSMILACNLHAQEEKQMPNRTHTSANDLASISISSVSGEIHACMDDDHQENQAAATQQVVPYEGRMITSQNTDMVEELYQASPKQKKEQSPSMTVRVADVATVRAGVYCVRSCTCENCFNRPEYEDTVLDTRQQIQARNPLAFAPKVVIPGMNSPANLLEDGNWTTPSSARHKRGCNCKKSKCLKKYCECYQAKVGCSSGCRCEGCNNSFGKKTVESKLTFHDDDNAESIYRSAEKWENISHEQLETLESPDGFVKAGRAHQVSSTWEELAGMSHMTPMLHHHLGAVATSAFLNIGDGSKASQTQARQGSTPQSSAVYLHCHHSPSSLTPKSYGTEALTEISSDSLFYNILKEDDTPEALKYTFTPTKAVKVTSPNQKRVSPPQNRSQELRSSSSQGLQSGRKFILPAVPSFPPLTPYSKLKDENQQTDGDNQDNASCP</sequence>
<dbReference type="InterPro" id="IPR033467">
    <property type="entry name" value="Tesmin/TSO1-like_CXC"/>
</dbReference>
<dbReference type="EMBL" id="KK914415">
    <property type="protein sequence ID" value="KDP37130.1"/>
    <property type="molecule type" value="Genomic_DNA"/>
</dbReference>
<feature type="compositionally biased region" description="Low complexity" evidence="4">
    <location>
        <begin position="713"/>
        <end position="729"/>
    </location>
</feature>
<accession>A0A067KXY6</accession>